<organism evidence="2 4">
    <name type="scientific">Devosia psychrophila</name>
    <dbReference type="NCBI Taxonomy" id="728005"/>
    <lineage>
        <taxon>Bacteria</taxon>
        <taxon>Pseudomonadati</taxon>
        <taxon>Pseudomonadota</taxon>
        <taxon>Alphaproteobacteria</taxon>
        <taxon>Hyphomicrobiales</taxon>
        <taxon>Devosiaceae</taxon>
        <taxon>Devosia</taxon>
    </lineage>
</organism>
<evidence type="ECO:0000313" key="3">
    <source>
        <dbReference type="Proteomes" id="UP000033519"/>
    </source>
</evidence>
<dbReference type="PATRIC" id="fig|728005.3.peg.3615"/>
<dbReference type="Proteomes" id="UP000182258">
    <property type="component" value="Unassembled WGS sequence"/>
</dbReference>
<reference evidence="2 4" key="2">
    <citation type="submission" date="2016-10" db="EMBL/GenBank/DDBJ databases">
        <authorList>
            <person name="de Groot N.N."/>
        </authorList>
    </citation>
    <scope>NUCLEOTIDE SEQUENCE [LARGE SCALE GENOMIC DNA]</scope>
    <source>
        <strain evidence="2 4">CGMCC 1.10210</strain>
    </source>
</reference>
<dbReference type="InterPro" id="IPR035959">
    <property type="entry name" value="RutC-like_sf"/>
</dbReference>
<protein>
    <submittedName>
        <fullName evidence="2">Enamine deaminase RidA, house cleaning of reactive enamine intermediates, YjgF/YER057c/UK114 family</fullName>
    </submittedName>
</protein>
<name>A0A0F5PZ96_9HYPH</name>
<dbReference type="PANTHER" id="PTHR43760">
    <property type="entry name" value="ENDORIBONUCLEASE-RELATED"/>
    <property type="match status" value="1"/>
</dbReference>
<dbReference type="Proteomes" id="UP000033519">
    <property type="component" value="Unassembled WGS sequence"/>
</dbReference>
<dbReference type="RefSeq" id="WP_046170074.1">
    <property type="nucleotide sequence ID" value="NZ_FOMB01000012.1"/>
</dbReference>
<proteinExistence type="predicted"/>
<dbReference type="AlphaFoldDB" id="A0A0F5PZ96"/>
<evidence type="ECO:0000313" key="4">
    <source>
        <dbReference type="Proteomes" id="UP000182258"/>
    </source>
</evidence>
<accession>A0A0F5PZ96</accession>
<evidence type="ECO:0000313" key="2">
    <source>
        <dbReference type="EMBL" id="SFC84908.1"/>
    </source>
</evidence>
<dbReference type="SUPFAM" id="SSF55298">
    <property type="entry name" value="YjgF-like"/>
    <property type="match status" value="1"/>
</dbReference>
<dbReference type="Gene3D" id="3.30.1330.40">
    <property type="entry name" value="RutC-like"/>
    <property type="match status" value="1"/>
</dbReference>
<dbReference type="PANTHER" id="PTHR43760:SF1">
    <property type="entry name" value="ENDORIBONUCLEASE L-PSP_CHORISMATE MUTASE-LIKE DOMAIN-CONTAINING PROTEIN"/>
    <property type="match status" value="1"/>
</dbReference>
<dbReference type="Pfam" id="PF01042">
    <property type="entry name" value="Ribonuc_L-PSP"/>
    <property type="match status" value="1"/>
</dbReference>
<gene>
    <name evidence="2" type="ORF">SAMN04488059_112102</name>
    <name evidence="1" type="ORF">WH91_05930</name>
</gene>
<dbReference type="EMBL" id="FOMB01000012">
    <property type="protein sequence ID" value="SFC84908.1"/>
    <property type="molecule type" value="Genomic_DNA"/>
</dbReference>
<dbReference type="CDD" id="cd02199">
    <property type="entry name" value="YjgF_YER057c_UK114_like_1"/>
    <property type="match status" value="1"/>
</dbReference>
<dbReference type="EMBL" id="LAPV01000073">
    <property type="protein sequence ID" value="KKC33930.1"/>
    <property type="molecule type" value="Genomic_DNA"/>
</dbReference>
<dbReference type="OrthoDB" id="9806350at2"/>
<evidence type="ECO:0000313" key="1">
    <source>
        <dbReference type="EMBL" id="KKC33930.1"/>
    </source>
</evidence>
<dbReference type="InterPro" id="IPR013813">
    <property type="entry name" value="Endoribo_LPSP/chorism_mut-like"/>
</dbReference>
<reference evidence="1 3" key="1">
    <citation type="submission" date="2015-03" db="EMBL/GenBank/DDBJ databases">
        <authorList>
            <person name="Lepp D."/>
            <person name="Hassan Y.I."/>
            <person name="Li X.-Z."/>
            <person name="Zhou T."/>
        </authorList>
    </citation>
    <scope>NUCLEOTIDE SEQUENCE [LARGE SCALE GENOMIC DNA]</scope>
    <source>
        <strain evidence="1 3">Cr7-05</strain>
    </source>
</reference>
<dbReference type="STRING" id="728005.SAMN04488059_112102"/>
<sequence>MGYIVDACARQGFALQVIAPRGLYRPAIRHGDMLYLSGQVSRLGEETIAGPALASDPERGRLAARTAVLRALSVLDSILGPDEHVRVLKLTGYVMSEPDFTGHSAVIDGASQVLVAVLGDDRGAHARTAIGVASLPSSGMVELDLVCAIERD</sequence>
<dbReference type="InterPro" id="IPR006175">
    <property type="entry name" value="YjgF/YER057c/UK114"/>
</dbReference>
<keyword evidence="3" id="KW-1185">Reference proteome</keyword>